<gene>
    <name evidence="9" type="ORF">Micbo1qcDRAFT_128484</name>
</gene>
<reference evidence="10" key="1">
    <citation type="submission" date="2016-02" db="EMBL/GenBank/DDBJ databases">
        <title>Draft genome sequence of Microdochium bolleyi, a fungal endophyte of beachgrass.</title>
        <authorList>
            <consortium name="DOE Joint Genome Institute"/>
            <person name="David A.S."/>
            <person name="May G."/>
            <person name="Haridas S."/>
            <person name="Lim J."/>
            <person name="Wang M."/>
            <person name="Labutti K."/>
            <person name="Lipzen A."/>
            <person name="Barry K."/>
            <person name="Grigoriev I.V."/>
        </authorList>
    </citation>
    <scope>NUCLEOTIDE SEQUENCE [LARGE SCALE GENOMIC DNA]</scope>
    <source>
        <strain evidence="10">J235TASD1</strain>
    </source>
</reference>
<dbReference type="PRINTS" id="PR00385">
    <property type="entry name" value="P450"/>
</dbReference>
<dbReference type="SUPFAM" id="SSF48264">
    <property type="entry name" value="Cytochrome P450"/>
    <property type="match status" value="1"/>
</dbReference>
<evidence type="ECO:0000256" key="5">
    <source>
        <dbReference type="ARBA" id="ARBA00023002"/>
    </source>
</evidence>
<evidence type="ECO:0000313" key="9">
    <source>
        <dbReference type="EMBL" id="KXJ85160.1"/>
    </source>
</evidence>
<organism evidence="9 10">
    <name type="scientific">Microdochium bolleyi</name>
    <dbReference type="NCBI Taxonomy" id="196109"/>
    <lineage>
        <taxon>Eukaryota</taxon>
        <taxon>Fungi</taxon>
        <taxon>Dikarya</taxon>
        <taxon>Ascomycota</taxon>
        <taxon>Pezizomycotina</taxon>
        <taxon>Sordariomycetes</taxon>
        <taxon>Xylariomycetidae</taxon>
        <taxon>Xylariales</taxon>
        <taxon>Microdochiaceae</taxon>
        <taxon>Microdochium</taxon>
    </lineage>
</organism>
<dbReference type="InParanoid" id="A0A136IJN5"/>
<dbReference type="CDD" id="cd11060">
    <property type="entry name" value="CYP57A1-like"/>
    <property type="match status" value="1"/>
</dbReference>
<accession>A0A136IJN5</accession>
<evidence type="ECO:0000256" key="8">
    <source>
        <dbReference type="PIRSR" id="PIRSR602401-1"/>
    </source>
</evidence>
<dbReference type="Pfam" id="PF00067">
    <property type="entry name" value="p450"/>
    <property type="match status" value="1"/>
</dbReference>
<keyword evidence="6 8" id="KW-0408">Iron</keyword>
<dbReference type="InterPro" id="IPR036396">
    <property type="entry name" value="Cyt_P450_sf"/>
</dbReference>
<sequence>MGFLRLLLDVPASSLLCLSILAYFTYRWWRLSHIPGPWLASWSYLWIAKHLIRGDTSRIMTGFPSYGPLVRIGPDYLLTSDPEVLDQMSRARSPYNRHEWYLGGKFDPEHNNVLTILDKDKHDAHKQRLASGYGGRDGVNIEDSVNHMVRELIAAIRNRYLLKDVDLNVLVRHFTVDVITRLCYGEEFGFIKAGEDLYSFSESAEKTARLFCLFIDIPVLRWLAVSRFSPVAKWLRPKATDRKGFGKAMGIARELITERYKQGSQDASDMIGSFMRHGLSQKQTEAEIVVQLFAGTDTTATAIRVTLLYIITTPRVYHRLKSTVRQAVQSRLASNPVTLEEARQLPYLQAVLYEGLRMRPPPIYGQFKKVPAQGDIINGIPIPAGTAIGANYIAMQRCKKTFGEDVELFRPERFLECSPEQRKSMEQMVEICFSRGRWMCPGKLLAFTEMNKVYFEIMRHFDLQVKYPGKAWEEESLALWVQRNIIVNIVEDSYPTL</sequence>
<evidence type="ECO:0000313" key="10">
    <source>
        <dbReference type="Proteomes" id="UP000070501"/>
    </source>
</evidence>
<dbReference type="InterPro" id="IPR002401">
    <property type="entry name" value="Cyt_P450_E_grp-I"/>
</dbReference>
<keyword evidence="10" id="KW-1185">Reference proteome</keyword>
<name>A0A136IJN5_9PEZI</name>
<dbReference type="GO" id="GO:0016705">
    <property type="term" value="F:oxidoreductase activity, acting on paired donors, with incorporation or reduction of molecular oxygen"/>
    <property type="evidence" value="ECO:0007669"/>
    <property type="project" value="InterPro"/>
</dbReference>
<evidence type="ECO:0000256" key="2">
    <source>
        <dbReference type="ARBA" id="ARBA00010617"/>
    </source>
</evidence>
<comment type="similarity">
    <text evidence="2">Belongs to the cytochrome P450 family.</text>
</comment>
<dbReference type="InterPro" id="IPR001128">
    <property type="entry name" value="Cyt_P450"/>
</dbReference>
<evidence type="ECO:0000256" key="1">
    <source>
        <dbReference type="ARBA" id="ARBA00001971"/>
    </source>
</evidence>
<keyword evidence="4 8" id="KW-0479">Metal-binding</keyword>
<keyword evidence="5" id="KW-0560">Oxidoreductase</keyword>
<dbReference type="PANTHER" id="PTHR24305">
    <property type="entry name" value="CYTOCHROME P450"/>
    <property type="match status" value="1"/>
</dbReference>
<evidence type="ECO:0000256" key="4">
    <source>
        <dbReference type="ARBA" id="ARBA00022723"/>
    </source>
</evidence>
<dbReference type="OrthoDB" id="3934656at2759"/>
<feature type="binding site" description="axial binding residue" evidence="8">
    <location>
        <position position="440"/>
    </location>
    <ligand>
        <name>heme</name>
        <dbReference type="ChEBI" id="CHEBI:30413"/>
    </ligand>
    <ligandPart>
        <name>Fe</name>
        <dbReference type="ChEBI" id="CHEBI:18248"/>
    </ligandPart>
</feature>
<dbReference type="PRINTS" id="PR00463">
    <property type="entry name" value="EP450I"/>
</dbReference>
<dbReference type="AlphaFoldDB" id="A0A136IJN5"/>
<keyword evidence="3 8" id="KW-0349">Heme</keyword>
<dbReference type="PANTHER" id="PTHR24305:SF77">
    <property type="entry name" value="CYTOCHROME P450 MONOOXYGENASE"/>
    <property type="match status" value="1"/>
</dbReference>
<evidence type="ECO:0000256" key="7">
    <source>
        <dbReference type="ARBA" id="ARBA00023033"/>
    </source>
</evidence>
<dbReference type="Gene3D" id="1.10.630.10">
    <property type="entry name" value="Cytochrome P450"/>
    <property type="match status" value="1"/>
</dbReference>
<dbReference type="InterPro" id="IPR050121">
    <property type="entry name" value="Cytochrome_P450_monoxygenase"/>
</dbReference>
<dbReference type="EMBL" id="KQ964293">
    <property type="protein sequence ID" value="KXJ85160.1"/>
    <property type="molecule type" value="Genomic_DNA"/>
</dbReference>
<dbReference type="GO" id="GO:0020037">
    <property type="term" value="F:heme binding"/>
    <property type="evidence" value="ECO:0007669"/>
    <property type="project" value="InterPro"/>
</dbReference>
<dbReference type="GO" id="GO:0004497">
    <property type="term" value="F:monooxygenase activity"/>
    <property type="evidence" value="ECO:0007669"/>
    <property type="project" value="UniProtKB-KW"/>
</dbReference>
<keyword evidence="7" id="KW-0503">Monooxygenase</keyword>
<evidence type="ECO:0000256" key="3">
    <source>
        <dbReference type="ARBA" id="ARBA00022617"/>
    </source>
</evidence>
<dbReference type="STRING" id="196109.A0A136IJN5"/>
<dbReference type="Proteomes" id="UP000070501">
    <property type="component" value="Unassembled WGS sequence"/>
</dbReference>
<protein>
    <submittedName>
        <fullName evidence="9">Cytochrome P450</fullName>
    </submittedName>
</protein>
<evidence type="ECO:0000256" key="6">
    <source>
        <dbReference type="ARBA" id="ARBA00023004"/>
    </source>
</evidence>
<proteinExistence type="inferred from homology"/>
<dbReference type="GO" id="GO:0005506">
    <property type="term" value="F:iron ion binding"/>
    <property type="evidence" value="ECO:0007669"/>
    <property type="project" value="InterPro"/>
</dbReference>
<comment type="cofactor">
    <cofactor evidence="1 8">
        <name>heme</name>
        <dbReference type="ChEBI" id="CHEBI:30413"/>
    </cofactor>
</comment>